<name>A0ABT9B4Z8_9BACT</name>
<gene>
    <name evidence="1" type="ORF">Q5H93_00680</name>
</gene>
<accession>A0ABT9B4Z8</accession>
<organism evidence="1 2">
    <name type="scientific">Hymenobacter aranciens</name>
    <dbReference type="NCBI Taxonomy" id="3063996"/>
    <lineage>
        <taxon>Bacteria</taxon>
        <taxon>Pseudomonadati</taxon>
        <taxon>Bacteroidota</taxon>
        <taxon>Cytophagia</taxon>
        <taxon>Cytophagales</taxon>
        <taxon>Hymenobacteraceae</taxon>
        <taxon>Hymenobacter</taxon>
    </lineage>
</organism>
<dbReference type="EMBL" id="JAUQSY010000001">
    <property type="protein sequence ID" value="MDO7873228.1"/>
    <property type="molecule type" value="Genomic_DNA"/>
</dbReference>
<dbReference type="Proteomes" id="UP001176429">
    <property type="component" value="Unassembled WGS sequence"/>
</dbReference>
<reference evidence="1" key="1">
    <citation type="submission" date="2023-07" db="EMBL/GenBank/DDBJ databases">
        <authorList>
            <person name="Kim M.K."/>
        </authorList>
    </citation>
    <scope>NUCLEOTIDE SEQUENCE</scope>
    <source>
        <strain evidence="1">ASUV-10-1</strain>
    </source>
</reference>
<comment type="caution">
    <text evidence="1">The sequence shown here is derived from an EMBL/GenBank/DDBJ whole genome shotgun (WGS) entry which is preliminary data.</text>
</comment>
<protein>
    <submittedName>
        <fullName evidence="1">Uncharacterized protein</fullName>
    </submittedName>
</protein>
<keyword evidence="2" id="KW-1185">Reference proteome</keyword>
<sequence length="44" mass="5106">MSDADADDLRHLPYDHPLRKAARHRELLRQHEATVARYQANPAV</sequence>
<evidence type="ECO:0000313" key="2">
    <source>
        <dbReference type="Proteomes" id="UP001176429"/>
    </source>
</evidence>
<evidence type="ECO:0000313" key="1">
    <source>
        <dbReference type="EMBL" id="MDO7873228.1"/>
    </source>
</evidence>
<proteinExistence type="predicted"/>
<dbReference type="RefSeq" id="WP_305004541.1">
    <property type="nucleotide sequence ID" value="NZ_JAUQSY010000001.1"/>
</dbReference>